<organism evidence="1 2">
    <name type="scientific">Ranitomeya imitator</name>
    <name type="common">mimic poison frog</name>
    <dbReference type="NCBI Taxonomy" id="111125"/>
    <lineage>
        <taxon>Eukaryota</taxon>
        <taxon>Metazoa</taxon>
        <taxon>Chordata</taxon>
        <taxon>Craniata</taxon>
        <taxon>Vertebrata</taxon>
        <taxon>Euteleostomi</taxon>
        <taxon>Amphibia</taxon>
        <taxon>Batrachia</taxon>
        <taxon>Anura</taxon>
        <taxon>Neobatrachia</taxon>
        <taxon>Hyloidea</taxon>
        <taxon>Dendrobatidae</taxon>
        <taxon>Dendrobatinae</taxon>
        <taxon>Ranitomeya</taxon>
    </lineage>
</organism>
<protein>
    <submittedName>
        <fullName evidence="1">Uncharacterized protein</fullName>
    </submittedName>
</protein>
<dbReference type="EMBL" id="CAUEEQ010018482">
    <property type="protein sequence ID" value="CAJ0940900.1"/>
    <property type="molecule type" value="Genomic_DNA"/>
</dbReference>
<evidence type="ECO:0000313" key="1">
    <source>
        <dbReference type="EMBL" id="CAJ0940900.1"/>
    </source>
</evidence>
<proteinExistence type="predicted"/>
<dbReference type="Proteomes" id="UP001176940">
    <property type="component" value="Unassembled WGS sequence"/>
</dbReference>
<accession>A0ABN9LMI0</accession>
<name>A0ABN9LMI0_9NEOB</name>
<reference evidence="1" key="1">
    <citation type="submission" date="2023-07" db="EMBL/GenBank/DDBJ databases">
        <authorList>
            <person name="Stuckert A."/>
        </authorList>
    </citation>
    <scope>NUCLEOTIDE SEQUENCE</scope>
</reference>
<keyword evidence="2" id="KW-1185">Reference proteome</keyword>
<gene>
    <name evidence="1" type="ORF">RIMI_LOCUS9056174</name>
</gene>
<sequence>MIPTSVSLSCTPSVSVIILYPECQCHYPVPQVSVSLSCTPSVSVIILYPECQCHYPVPPVSVSLSCTPSVSVIILYPQCQCHYPVPPVSVSLSCTPSCQCHYPVPPVSVSLSCTPSVSVIILYPECQCHYPVPPVSASLSCTPSVSVIILYPECQCHYPVPPVSVSLSCSPSVSVIILYPEFYLSFMDLSFVSFQVVEWTPMIVGILGASLRKIRPDQTTFPHHQSHLPSSVLWDQVQQNCMKKFKDHRTQGQGPTQKFPHHQSLLPSVLWDHVQQNCMKKLKVHRTRGLRSRGVGEPIVVESVSWKLRSRRFGLPTPQFWQGFGVGAHFGGVGVGVMEIEESEVWLTDSTALNATTTNIRQ</sequence>
<comment type="caution">
    <text evidence="1">The sequence shown here is derived from an EMBL/GenBank/DDBJ whole genome shotgun (WGS) entry which is preliminary data.</text>
</comment>
<evidence type="ECO:0000313" key="2">
    <source>
        <dbReference type="Proteomes" id="UP001176940"/>
    </source>
</evidence>